<reference evidence="2" key="1">
    <citation type="submission" date="2022-05" db="EMBL/GenBank/DDBJ databases">
        <authorList>
            <person name="Jo J.-H."/>
            <person name="Im W.-T."/>
        </authorList>
    </citation>
    <scope>NUCLEOTIDE SEQUENCE</scope>
    <source>
        <strain evidence="2">RB56-2</strain>
    </source>
</reference>
<comment type="caution">
    <text evidence="2">The sequence shown here is derived from an EMBL/GenBank/DDBJ whole genome shotgun (WGS) entry which is preliminary data.</text>
</comment>
<feature type="domain" description="Metallo-beta-lactamase" evidence="1">
    <location>
        <begin position="62"/>
        <end position="254"/>
    </location>
</feature>
<dbReference type="InterPro" id="IPR001279">
    <property type="entry name" value="Metallo-B-lactamas"/>
</dbReference>
<dbReference type="Proteomes" id="UP001165383">
    <property type="component" value="Unassembled WGS sequence"/>
</dbReference>
<dbReference type="SMART" id="SM00849">
    <property type="entry name" value="Lactamase_B"/>
    <property type="match status" value="1"/>
</dbReference>
<dbReference type="InterPro" id="IPR036866">
    <property type="entry name" value="RibonucZ/Hydroxyglut_hydro"/>
</dbReference>
<dbReference type="Gene3D" id="3.60.15.10">
    <property type="entry name" value="Ribonuclease Z/Hydroxyacylglutathione hydrolase-like"/>
    <property type="match status" value="1"/>
</dbReference>
<organism evidence="2 3">
    <name type="scientific">Sphingomonas brevis</name>
    <dbReference type="NCBI Taxonomy" id="2908206"/>
    <lineage>
        <taxon>Bacteria</taxon>
        <taxon>Pseudomonadati</taxon>
        <taxon>Pseudomonadota</taxon>
        <taxon>Alphaproteobacteria</taxon>
        <taxon>Sphingomonadales</taxon>
        <taxon>Sphingomonadaceae</taxon>
        <taxon>Sphingomonas</taxon>
    </lineage>
</organism>
<dbReference type="RefSeq" id="WP_249915364.1">
    <property type="nucleotide sequence ID" value="NZ_JAMGBB010000001.1"/>
</dbReference>
<dbReference type="Pfam" id="PF12706">
    <property type="entry name" value="Lactamase_B_2"/>
    <property type="match status" value="1"/>
</dbReference>
<dbReference type="EMBL" id="JAMGBB010000001">
    <property type="protein sequence ID" value="MCL6740956.1"/>
    <property type="molecule type" value="Genomic_DNA"/>
</dbReference>
<protein>
    <submittedName>
        <fullName evidence="2">MBL fold metallo-hydrolase</fullName>
    </submittedName>
</protein>
<accession>A0ABT0S970</accession>
<evidence type="ECO:0000313" key="3">
    <source>
        <dbReference type="Proteomes" id="UP001165383"/>
    </source>
</evidence>
<name>A0ABT0S970_9SPHN</name>
<dbReference type="SUPFAM" id="SSF56281">
    <property type="entry name" value="Metallo-hydrolase/oxidoreductase"/>
    <property type="match status" value="1"/>
</dbReference>
<evidence type="ECO:0000313" key="2">
    <source>
        <dbReference type="EMBL" id="MCL6740956.1"/>
    </source>
</evidence>
<gene>
    <name evidence="2" type="ORF">LZ518_07410</name>
</gene>
<sequence length="319" mass="35733">MLVRFWGTRGSLPVAAKADAIRTKIAKALVAANGHSIANLQQADDFIDRELDFAAGATYGGATACVEIESGDSFFICDMGSGLREFGLSTIKRCADGHARIYNFFQSHLHWDHIMGFPFFVPSFDPAAVIRIHSAHPDAEDALRRQQEEISFPVPFDWLRASIEFVTMTPGEPIEVDGLKVVAEKQQHSHDSYGYRFTDGSGRTIVFSTDSEHKVDDMKDEAAFIEFFRDADLVICDTMYSLADSVSMKEDWGHSSNIVAIDLCHEAGARRLALFHHEPTYDDEAIQRMHQESIRYEELTREGSALEVLCAYDGLEIRL</sequence>
<dbReference type="PANTHER" id="PTHR42663">
    <property type="entry name" value="HYDROLASE C777.06C-RELATED-RELATED"/>
    <property type="match status" value="1"/>
</dbReference>
<dbReference type="PANTHER" id="PTHR42663:SF4">
    <property type="entry name" value="SLL1036 PROTEIN"/>
    <property type="match status" value="1"/>
</dbReference>
<proteinExistence type="predicted"/>
<dbReference type="CDD" id="cd07715">
    <property type="entry name" value="TaR3-like_MBL-fold"/>
    <property type="match status" value="1"/>
</dbReference>
<keyword evidence="3" id="KW-1185">Reference proteome</keyword>
<evidence type="ECO:0000259" key="1">
    <source>
        <dbReference type="SMART" id="SM00849"/>
    </source>
</evidence>